<accession>Q3A0I3</accession>
<dbReference type="STRING" id="338963.Pcar_2889"/>
<organism evidence="1 2">
    <name type="scientific">Syntrophotalea carbinolica (strain DSM 2380 / NBRC 103641 / GraBd1)</name>
    <name type="common">Pelobacter carbinolicus</name>
    <dbReference type="NCBI Taxonomy" id="338963"/>
    <lineage>
        <taxon>Bacteria</taxon>
        <taxon>Pseudomonadati</taxon>
        <taxon>Thermodesulfobacteriota</taxon>
        <taxon>Desulfuromonadia</taxon>
        <taxon>Desulfuromonadales</taxon>
        <taxon>Syntrophotaleaceae</taxon>
        <taxon>Syntrophotalea</taxon>
    </lineage>
</organism>
<dbReference type="KEGG" id="pca:Pcar_2889"/>
<keyword evidence="2" id="KW-1185">Reference proteome</keyword>
<dbReference type="HOGENOM" id="CLU_337936_0_0_7"/>
<dbReference type="InterPro" id="IPR015943">
    <property type="entry name" value="WD40/YVTN_repeat-like_dom_sf"/>
</dbReference>
<dbReference type="Proteomes" id="UP000002534">
    <property type="component" value="Chromosome"/>
</dbReference>
<dbReference type="eggNOG" id="COG3299">
    <property type="taxonomic scope" value="Bacteria"/>
</dbReference>
<reference evidence="2" key="1">
    <citation type="submission" date="2005-10" db="EMBL/GenBank/DDBJ databases">
        <title>Complete sequence of Pelobacter carbinolicus DSM 2380.</title>
        <authorList>
            <person name="Copeland A."/>
            <person name="Lucas S."/>
            <person name="Lapidus A."/>
            <person name="Barry K."/>
            <person name="Detter J.C."/>
            <person name="Glavina T."/>
            <person name="Hammon N."/>
            <person name="Israni S."/>
            <person name="Pitluck S."/>
            <person name="Chertkov O."/>
            <person name="Schmutz J."/>
            <person name="Larimer F."/>
            <person name="Land M."/>
            <person name="Kyrpides N."/>
            <person name="Ivanova N."/>
            <person name="Richardson P."/>
        </authorList>
    </citation>
    <scope>NUCLEOTIDE SEQUENCE [LARGE SCALE GENOMIC DNA]</scope>
    <source>
        <strain evidence="2">DSM 2380 / NBRC 103641 / GraBd1</strain>
    </source>
</reference>
<dbReference type="AlphaFoldDB" id="Q3A0I3"/>
<gene>
    <name evidence="1" type="ordered locus">Pcar_2889</name>
</gene>
<name>Q3A0I3_SYNC1</name>
<dbReference type="OrthoDB" id="9796131at2"/>
<evidence type="ECO:0000313" key="2">
    <source>
        <dbReference type="Proteomes" id="UP000002534"/>
    </source>
</evidence>
<dbReference type="RefSeq" id="WP_011342675.1">
    <property type="nucleotide sequence ID" value="NC_007498.2"/>
</dbReference>
<evidence type="ECO:0000313" key="1">
    <source>
        <dbReference type="EMBL" id="ABA90124.1"/>
    </source>
</evidence>
<dbReference type="Gene3D" id="2.130.10.10">
    <property type="entry name" value="YVTN repeat-like/Quinoprotein amine dehydrogenase"/>
    <property type="match status" value="1"/>
</dbReference>
<sequence>MSLQAPKLDDRTFYDLLEEAKRIVRERCPAWTDLSAGDPGTTLLELYAFLTEVMLYRINRLPEKAYIEFLRMMGVKLAPSSAARVALRLHRNEGFTRRIEVPRGTRVTVARSAEGEDAPVFVTAAAVTLEPDRHSATVLAHHCRLIQGEGVGVSSGLAGQSFELRNAPVVAPTGDELDLVIAVETTETLDERVASLNHGGATFRVWREVEHFARLDGDEHVYVADRATGTITFAPAVRAGGAETGNGLAKIAEALAAVPPAGMRICAWYRCGGGPAGNVAARVLTVLKDPIPGLRVDNPGPAVGGCEVESLDNALLRGPQELHSLHRAVTARDYEAVALREGSVGRAHAVARADRWRFAAPGTVQLLLVPELARTEQNLYSKEQLESAQTEEALARVRQAIDERRPLGTGFMVDWYRYKPVRVHARLVLHPEEDLQAVRGRVVARLCELINPLGNHPLRRRLHASDIYHTVLNEPGVLYADGVKFSIDQAPDADVMAVTNDPFHPGLWYAAAGCRLFRTMDDGMGWELLQKFDGEEIEKVVCCDGKAGLVAAVSVLSGEEDVSRIRLSRDCGRSWTAMHELGFRVNDAAWLDRGGAAILLLATDEGLFQLPPESGPVPVLVEPKNQSLGFYAVVAVDAPRIGTQVAVAARNSEGIYLCPDEQLEGFRNIGLKGQDVRVLSAQCVGPRAFLWAGLAAVGGAEGDGCLRWELRRDPGEIEGWRSMGSGWRGGSCRAIASYGEHVYAATFHAGVLSMDSAEKDPVWQVPGIDCGLPLRDTERLLHRVHDLAVASPLPEADTPATILCGGPGGVFRSEDGSNFRLVSATIFTEHVTIGEGYLFCSDTHAIETVHDATT</sequence>
<reference evidence="1 2" key="2">
    <citation type="journal article" date="2012" name="BMC Genomics">
        <title>The genome of Pelobacter carbinolicus reveals surprising metabolic capabilities and physiological features.</title>
        <authorList>
            <person name="Aklujkar M."/>
            <person name="Haveman S.A."/>
            <person name="Didonato R.Jr."/>
            <person name="Chertkov O."/>
            <person name="Han C.S."/>
            <person name="Land M.L."/>
            <person name="Brown P."/>
            <person name="Lovley D.R."/>
        </authorList>
    </citation>
    <scope>NUCLEOTIDE SEQUENCE [LARGE SCALE GENOMIC DNA]</scope>
    <source>
        <strain evidence="2">DSM 2380 / NBRC 103641 / GraBd1</strain>
    </source>
</reference>
<protein>
    <submittedName>
        <fullName evidence="1">Phage baseplate protein J, putative</fullName>
    </submittedName>
</protein>
<dbReference type="EMBL" id="CP000142">
    <property type="protein sequence ID" value="ABA90124.1"/>
    <property type="molecule type" value="Genomic_DNA"/>
</dbReference>
<proteinExistence type="predicted"/>
<dbReference type="SUPFAM" id="SSF110296">
    <property type="entry name" value="Oligoxyloglucan reducing end-specific cellobiohydrolase"/>
    <property type="match status" value="1"/>
</dbReference>